<keyword evidence="1" id="KW-0732">Signal</keyword>
<evidence type="ECO:0000256" key="1">
    <source>
        <dbReference type="SAM" id="SignalP"/>
    </source>
</evidence>
<accession>A0ABZ0MG03</accession>
<protein>
    <submittedName>
        <fullName evidence="2">Porin</fullName>
    </submittedName>
</protein>
<dbReference type="SUPFAM" id="SSF103515">
    <property type="entry name" value="Autotransporter"/>
    <property type="match status" value="1"/>
</dbReference>
<dbReference type="EMBL" id="CP137579">
    <property type="protein sequence ID" value="WOX30793.1"/>
    <property type="molecule type" value="Genomic_DNA"/>
</dbReference>
<organism evidence="2 3">
    <name type="scientific">Pseudoalteromonas maricaloris</name>
    <dbReference type="NCBI Taxonomy" id="184924"/>
    <lineage>
        <taxon>Bacteria</taxon>
        <taxon>Pseudomonadati</taxon>
        <taxon>Pseudomonadota</taxon>
        <taxon>Gammaproteobacteria</taxon>
        <taxon>Alteromonadales</taxon>
        <taxon>Pseudoalteromonadaceae</taxon>
        <taxon>Pseudoalteromonas</taxon>
    </lineage>
</organism>
<reference evidence="2 3" key="1">
    <citation type="submission" date="2023-10" db="EMBL/GenBank/DDBJ databases">
        <title>To unveil natural product biosynthetic capacity in Pseudoalteromonas.</title>
        <authorList>
            <person name="Wang J."/>
        </authorList>
    </citation>
    <scope>NUCLEOTIDE SEQUENCE [LARGE SCALE GENOMIC DNA]</scope>
    <source>
        <strain evidence="2 3">DSM 15914</strain>
    </source>
</reference>
<keyword evidence="3" id="KW-1185">Reference proteome</keyword>
<sequence length="228" mass="25663">MNSTVKLAACLSVSLVSSNCFAQSKDYVEIGYGKISIKELSEIKPTGLALSAKKSFDQFYLQGTYIISSDKNSQQNDIASGVGARIIETEVDTDWKQFTLLVGHEFQLSEQSSLDLYGGYSRLKLQMDATAEAEYIINREYRYRNEIDVSANNDADLYHLELTYARSVDSFDARAGIGFERINGEEGESSFVYLAEIGYHFTDHISANLNYRNADVYNNVGFNLRYSF</sequence>
<evidence type="ECO:0000313" key="2">
    <source>
        <dbReference type="EMBL" id="WOX30793.1"/>
    </source>
</evidence>
<dbReference type="InterPro" id="IPR036709">
    <property type="entry name" value="Autotransporte_beta_dom_sf"/>
</dbReference>
<name>A0ABZ0MG03_9GAMM</name>
<gene>
    <name evidence="2" type="ORF">R5H13_23220</name>
</gene>
<dbReference type="RefSeq" id="WP_039496504.1">
    <property type="nucleotide sequence ID" value="NZ_CBCSDF010000004.1"/>
</dbReference>
<evidence type="ECO:0000313" key="3">
    <source>
        <dbReference type="Proteomes" id="UP001304419"/>
    </source>
</evidence>
<feature type="signal peptide" evidence="1">
    <location>
        <begin position="1"/>
        <end position="22"/>
    </location>
</feature>
<feature type="chain" id="PRO_5046331050" evidence="1">
    <location>
        <begin position="23"/>
        <end position="228"/>
    </location>
</feature>
<dbReference type="Proteomes" id="UP001304419">
    <property type="component" value="Chromosome 2"/>
</dbReference>
<proteinExistence type="predicted"/>